<keyword evidence="4" id="KW-0812">Transmembrane</keyword>
<dbReference type="GO" id="GO:0000155">
    <property type="term" value="F:phosphorelay sensor kinase activity"/>
    <property type="evidence" value="ECO:0007669"/>
    <property type="project" value="InterPro"/>
</dbReference>
<dbReference type="InterPro" id="IPR004358">
    <property type="entry name" value="Sig_transdc_His_kin-like_C"/>
</dbReference>
<dbReference type="GO" id="GO:0016020">
    <property type="term" value="C:membrane"/>
    <property type="evidence" value="ECO:0007669"/>
    <property type="project" value="InterPro"/>
</dbReference>
<dbReference type="Pfam" id="PF02518">
    <property type="entry name" value="HATPase_c"/>
    <property type="match status" value="1"/>
</dbReference>
<name>A0A917FS28_9BACL</name>
<dbReference type="PANTHER" id="PTHR34220">
    <property type="entry name" value="SENSOR HISTIDINE KINASE YPDA"/>
    <property type="match status" value="1"/>
</dbReference>
<feature type="transmembrane region" description="Helical" evidence="4">
    <location>
        <begin position="20"/>
        <end position="40"/>
    </location>
</feature>
<evidence type="ECO:0000313" key="6">
    <source>
        <dbReference type="EMBL" id="GGG00849.1"/>
    </source>
</evidence>
<gene>
    <name evidence="6" type="ORF">GCM10010916_17490</name>
</gene>
<keyword evidence="6" id="KW-0808">Transferase</keyword>
<dbReference type="EMBL" id="BMGR01000005">
    <property type="protein sequence ID" value="GGG00849.1"/>
    <property type="molecule type" value="Genomic_DNA"/>
</dbReference>
<dbReference type="Gene3D" id="3.30.565.10">
    <property type="entry name" value="Histidine kinase-like ATPase, C-terminal domain"/>
    <property type="match status" value="1"/>
</dbReference>
<dbReference type="InterPro" id="IPR003594">
    <property type="entry name" value="HATPase_dom"/>
</dbReference>
<evidence type="ECO:0000256" key="2">
    <source>
        <dbReference type="ARBA" id="ARBA00012438"/>
    </source>
</evidence>
<dbReference type="PANTHER" id="PTHR34220:SF7">
    <property type="entry name" value="SENSOR HISTIDINE KINASE YPDA"/>
    <property type="match status" value="1"/>
</dbReference>
<dbReference type="PRINTS" id="PR00344">
    <property type="entry name" value="BCTRLSENSOR"/>
</dbReference>
<keyword evidence="6" id="KW-0418">Kinase</keyword>
<protein>
    <recommendedName>
        <fullName evidence="2">histidine kinase</fullName>
        <ecNumber evidence="2">2.7.13.3</ecNumber>
    </recommendedName>
</protein>
<evidence type="ECO:0000256" key="4">
    <source>
        <dbReference type="SAM" id="Phobius"/>
    </source>
</evidence>
<feature type="transmembrane region" description="Helical" evidence="4">
    <location>
        <begin position="296"/>
        <end position="317"/>
    </location>
</feature>
<dbReference type="Gene3D" id="6.10.340.10">
    <property type="match status" value="1"/>
</dbReference>
<comment type="caution">
    <text evidence="6">The sequence shown here is derived from an EMBL/GenBank/DDBJ whole genome shotgun (WGS) entry which is preliminary data.</text>
</comment>
<keyword evidence="3" id="KW-0902">Two-component regulatory system</keyword>
<dbReference type="AlphaFoldDB" id="A0A917FS28"/>
<accession>A0A917FS28</accession>
<evidence type="ECO:0000256" key="3">
    <source>
        <dbReference type="ARBA" id="ARBA00023012"/>
    </source>
</evidence>
<keyword evidence="7" id="KW-1185">Reference proteome</keyword>
<dbReference type="RefSeq" id="WP_188530687.1">
    <property type="nucleotide sequence ID" value="NZ_BMGR01000005.1"/>
</dbReference>
<dbReference type="EC" id="2.7.13.3" evidence="2"/>
<dbReference type="InterPro" id="IPR010559">
    <property type="entry name" value="Sig_transdc_His_kin_internal"/>
</dbReference>
<dbReference type="SMART" id="SM00387">
    <property type="entry name" value="HATPase_c"/>
    <property type="match status" value="1"/>
</dbReference>
<dbReference type="Pfam" id="PF06580">
    <property type="entry name" value="His_kinase"/>
    <property type="match status" value="1"/>
</dbReference>
<reference evidence="6" key="1">
    <citation type="journal article" date="2014" name="Int. J. Syst. Evol. Microbiol.">
        <title>Complete genome sequence of Corynebacterium casei LMG S-19264T (=DSM 44701T), isolated from a smear-ripened cheese.</title>
        <authorList>
            <consortium name="US DOE Joint Genome Institute (JGI-PGF)"/>
            <person name="Walter F."/>
            <person name="Albersmeier A."/>
            <person name="Kalinowski J."/>
            <person name="Ruckert C."/>
        </authorList>
    </citation>
    <scope>NUCLEOTIDE SEQUENCE</scope>
    <source>
        <strain evidence="6">CGMCC 1.12987</strain>
    </source>
</reference>
<evidence type="ECO:0000259" key="5">
    <source>
        <dbReference type="SMART" id="SM00387"/>
    </source>
</evidence>
<keyword evidence="4" id="KW-1133">Transmembrane helix</keyword>
<dbReference type="InterPro" id="IPR036890">
    <property type="entry name" value="HATPase_C_sf"/>
</dbReference>
<comment type="catalytic activity">
    <reaction evidence="1">
        <text>ATP + protein L-histidine = ADP + protein N-phospho-L-histidine.</text>
        <dbReference type="EC" id="2.7.13.3"/>
    </reaction>
</comment>
<feature type="domain" description="Histidine kinase/HSP90-like ATPase" evidence="5">
    <location>
        <begin position="473"/>
        <end position="576"/>
    </location>
</feature>
<evidence type="ECO:0000256" key="1">
    <source>
        <dbReference type="ARBA" id="ARBA00000085"/>
    </source>
</evidence>
<reference evidence="6" key="2">
    <citation type="submission" date="2020-09" db="EMBL/GenBank/DDBJ databases">
        <authorList>
            <person name="Sun Q."/>
            <person name="Zhou Y."/>
        </authorList>
    </citation>
    <scope>NUCLEOTIDE SEQUENCE</scope>
    <source>
        <strain evidence="6">CGMCC 1.12987</strain>
    </source>
</reference>
<dbReference type="InterPro" id="IPR050640">
    <property type="entry name" value="Bact_2-comp_sensor_kinase"/>
</dbReference>
<dbReference type="Proteomes" id="UP000644756">
    <property type="component" value="Unassembled WGS sequence"/>
</dbReference>
<dbReference type="SUPFAM" id="SSF55874">
    <property type="entry name" value="ATPase domain of HSP90 chaperone/DNA topoisomerase II/histidine kinase"/>
    <property type="match status" value="1"/>
</dbReference>
<organism evidence="6 7">
    <name type="scientific">Paenibacillus abyssi</name>
    <dbReference type="NCBI Taxonomy" id="1340531"/>
    <lineage>
        <taxon>Bacteria</taxon>
        <taxon>Bacillati</taxon>
        <taxon>Bacillota</taxon>
        <taxon>Bacilli</taxon>
        <taxon>Bacillales</taxon>
        <taxon>Paenibacillaceae</taxon>
        <taxon>Paenibacillus</taxon>
    </lineage>
</organism>
<evidence type="ECO:0000313" key="7">
    <source>
        <dbReference type="Proteomes" id="UP000644756"/>
    </source>
</evidence>
<proteinExistence type="predicted"/>
<keyword evidence="4" id="KW-0472">Membrane</keyword>
<sequence length="576" mass="65985">MKLLKRLPVPATIKQRFILIAILISFVPMIIISIFSTYTYTNATNDYVLNAMQNLLNSIDSNLNIMFGDVKDMVNIVSTLDVVQNISDTKDPSKWDLMKLMGNFTINKNYIKTILISNRSTMYYLDRNTVKLFSSNSVTYTYHQDFFEKINDWFSDIEENNTTGQWLDGKKVDLNNNAIFYGRAFKNMNTMDYIGMIVIGIDKNIFERLNSDKDTNDYKIVIMNQDNILYSSIDALNGGQPAGQEFIRQIHGGGNKNSIQIDTAKYMYSVKTNELTDWKIISLVNTNAMNDKNTSVMIMTAILILLSLFLTIGFVLLSSEKITRQIKLLTLAIGKFEKMEEIDYEFDDKDEVGKIGSEFQRVVNENKALTSNLYNAIIKQKEAELMALQSQINPHFLYNTLNSIYLMAEKIKAKNISAMVLNLSKIFKFALNRGESFTMIKNEIRHVESYLEIQKIRYEDKINVHIEICEDILYKKMVKFIIQPLVENAIYHGLEQKEGPGNLYIYGCLKGDKINFLIKDDGIGFDSESVMSEGRGIGIKNVDERIKLYYGDHYGLQINSQIGVGTEITVVLKDMN</sequence>